<reference evidence="1 2" key="1">
    <citation type="submission" date="2015-07" db="EMBL/GenBank/DDBJ databases">
        <title>Comparative genomics of the Sigatoka disease complex on banana suggests a link between parallel evolutionary changes in Pseudocercospora fijiensis and Pseudocercospora eumusae and increased virulence on the banana host.</title>
        <authorList>
            <person name="Chang T.-C."/>
            <person name="Salvucci A."/>
            <person name="Crous P.W."/>
            <person name="Stergiopoulos I."/>
        </authorList>
    </citation>
    <scope>NUCLEOTIDE SEQUENCE [LARGE SCALE GENOMIC DNA]</scope>
    <source>
        <strain evidence="1 2">CBS 114824</strain>
    </source>
</reference>
<gene>
    <name evidence="1" type="ORF">AC578_929</name>
</gene>
<name>A0A139HC35_9PEZI</name>
<accession>A0A139HC35</accession>
<evidence type="ECO:0000313" key="2">
    <source>
        <dbReference type="Proteomes" id="UP000070133"/>
    </source>
</evidence>
<comment type="caution">
    <text evidence="1">The sequence shown here is derived from an EMBL/GenBank/DDBJ whole genome shotgun (WGS) entry which is preliminary data.</text>
</comment>
<dbReference type="Proteomes" id="UP000070133">
    <property type="component" value="Unassembled WGS sequence"/>
</dbReference>
<evidence type="ECO:0000313" key="1">
    <source>
        <dbReference type="EMBL" id="KXS99938.1"/>
    </source>
</evidence>
<dbReference type="EMBL" id="LFZN01000083">
    <property type="protein sequence ID" value="KXS99938.1"/>
    <property type="molecule type" value="Genomic_DNA"/>
</dbReference>
<dbReference type="AlphaFoldDB" id="A0A139HC35"/>
<sequence length="65" mass="7164">MSFETARSWFSSTPSAATAQDAATIDLLFLRSSIAEMKQSFHARHQLLTADGKSHITIPLRSTAR</sequence>
<proteinExistence type="predicted"/>
<organism evidence="1 2">
    <name type="scientific">Pseudocercospora eumusae</name>
    <dbReference type="NCBI Taxonomy" id="321146"/>
    <lineage>
        <taxon>Eukaryota</taxon>
        <taxon>Fungi</taxon>
        <taxon>Dikarya</taxon>
        <taxon>Ascomycota</taxon>
        <taxon>Pezizomycotina</taxon>
        <taxon>Dothideomycetes</taxon>
        <taxon>Dothideomycetidae</taxon>
        <taxon>Mycosphaerellales</taxon>
        <taxon>Mycosphaerellaceae</taxon>
        <taxon>Pseudocercospora</taxon>
    </lineage>
</organism>
<protein>
    <submittedName>
        <fullName evidence="1">Uncharacterized protein</fullName>
    </submittedName>
</protein>
<keyword evidence="2" id="KW-1185">Reference proteome</keyword>